<feature type="coiled-coil region" evidence="4">
    <location>
        <begin position="137"/>
        <end position="178"/>
    </location>
</feature>
<dbReference type="InterPro" id="IPR027897">
    <property type="entry name" value="DUF4559"/>
</dbReference>
<organism evidence="8 9">
    <name type="scientific">Branchiostoma floridae</name>
    <name type="common">Florida lancelet</name>
    <name type="synonym">Amphioxus</name>
    <dbReference type="NCBI Taxonomy" id="7739"/>
    <lineage>
        <taxon>Eukaryota</taxon>
        <taxon>Metazoa</taxon>
        <taxon>Chordata</taxon>
        <taxon>Cephalochordata</taxon>
        <taxon>Leptocardii</taxon>
        <taxon>Amphioxiformes</taxon>
        <taxon>Branchiostomatidae</taxon>
        <taxon>Branchiostoma</taxon>
    </lineage>
</organism>
<feature type="region of interest" description="Disordered" evidence="5">
    <location>
        <begin position="383"/>
        <end position="403"/>
    </location>
</feature>
<dbReference type="PANTHER" id="PTHR46031:SF37">
    <property type="entry name" value="DRBM DOMAIN-CONTAINING PROTEIN"/>
    <property type="match status" value="1"/>
</dbReference>
<dbReference type="RefSeq" id="XP_035694048.1">
    <property type="nucleotide sequence ID" value="XM_035838155.1"/>
</dbReference>
<dbReference type="AlphaFoldDB" id="A0A9J7M3Z8"/>
<dbReference type="Pfam" id="PF15112">
    <property type="entry name" value="DUF4559"/>
    <property type="match status" value="1"/>
</dbReference>
<proteinExistence type="predicted"/>
<evidence type="ECO:0000256" key="2">
    <source>
        <dbReference type="ARBA" id="ARBA00022884"/>
    </source>
</evidence>
<dbReference type="GO" id="GO:0003723">
    <property type="term" value="F:RNA binding"/>
    <property type="evidence" value="ECO:0007669"/>
    <property type="project" value="UniProtKB-UniRule"/>
</dbReference>
<dbReference type="OrthoDB" id="5988181at2759"/>
<reference evidence="8" key="1">
    <citation type="journal article" date="2020" name="Nat. Ecol. Evol.">
        <title>Deeply conserved synteny resolves early events in vertebrate evolution.</title>
        <authorList>
            <person name="Simakov O."/>
            <person name="Marletaz F."/>
            <person name="Yue J.X."/>
            <person name="O'Connell B."/>
            <person name="Jenkins J."/>
            <person name="Brandt A."/>
            <person name="Calef R."/>
            <person name="Tung C.H."/>
            <person name="Huang T.K."/>
            <person name="Schmutz J."/>
            <person name="Satoh N."/>
            <person name="Yu J.K."/>
            <person name="Putnam N.H."/>
            <person name="Green R.E."/>
            <person name="Rokhsar D.S."/>
        </authorList>
    </citation>
    <scope>NUCLEOTIDE SEQUENCE [LARGE SCALE GENOMIC DNA]</scope>
    <source>
        <strain evidence="8">S238N-H82</strain>
    </source>
</reference>
<keyword evidence="8" id="KW-1185">Reference proteome</keyword>
<evidence type="ECO:0000313" key="9">
    <source>
        <dbReference type="RefSeq" id="XP_035694048.1"/>
    </source>
</evidence>
<feature type="domain" description="DRBM" evidence="6">
    <location>
        <begin position="928"/>
        <end position="997"/>
    </location>
</feature>
<dbReference type="PROSITE" id="PS50137">
    <property type="entry name" value="DS_RBD"/>
    <property type="match status" value="4"/>
</dbReference>
<dbReference type="GeneID" id="118428164"/>
<dbReference type="InterPro" id="IPR014720">
    <property type="entry name" value="dsRBD_dom"/>
</dbReference>
<feature type="domain" description="DRBM" evidence="6">
    <location>
        <begin position="228"/>
        <end position="301"/>
    </location>
</feature>
<dbReference type="SMART" id="SM00358">
    <property type="entry name" value="DSRM"/>
    <property type="match status" value="7"/>
</dbReference>
<dbReference type="PROSITE" id="PS50192">
    <property type="entry name" value="T_SNARE"/>
    <property type="match status" value="1"/>
</dbReference>
<reference evidence="9" key="2">
    <citation type="submission" date="2025-08" db="UniProtKB">
        <authorList>
            <consortium name="RefSeq"/>
        </authorList>
    </citation>
    <scope>IDENTIFICATION</scope>
    <source>
        <strain evidence="9">S238N-H82</strain>
        <tissue evidence="9">Testes</tissue>
    </source>
</reference>
<feature type="domain" description="T-SNARE coiled-coil homology" evidence="7">
    <location>
        <begin position="134"/>
        <end position="196"/>
    </location>
</feature>
<dbReference type="OMA" id="VICRAIT"/>
<evidence type="ECO:0000256" key="3">
    <source>
        <dbReference type="PROSITE-ProRule" id="PRU00266"/>
    </source>
</evidence>
<feature type="domain" description="DRBM" evidence="6">
    <location>
        <begin position="310"/>
        <end position="375"/>
    </location>
</feature>
<feature type="compositionally biased region" description="Polar residues" evidence="5">
    <location>
        <begin position="384"/>
        <end position="396"/>
    </location>
</feature>
<dbReference type="Gene3D" id="1.20.5.340">
    <property type="match status" value="1"/>
</dbReference>
<dbReference type="KEGG" id="bfo:118428164"/>
<evidence type="ECO:0000259" key="6">
    <source>
        <dbReference type="PROSITE" id="PS50137"/>
    </source>
</evidence>
<feature type="compositionally biased region" description="Polar residues" evidence="5">
    <location>
        <begin position="877"/>
        <end position="893"/>
    </location>
</feature>
<keyword evidence="1" id="KW-0677">Repeat</keyword>
<evidence type="ECO:0000259" key="7">
    <source>
        <dbReference type="PROSITE" id="PS50192"/>
    </source>
</evidence>
<evidence type="ECO:0000256" key="5">
    <source>
        <dbReference type="SAM" id="MobiDB-lite"/>
    </source>
</evidence>
<sequence>MHSADLTFSQQAFQDHMSTLLSLMRDPTLGSDQAAQKAADEISKIQTEDFHISADKACADAEVRVLTELMEDYRKSLELHEKELGDHATRLDALEQGMVSGEEVPSKAINSILDMVNGNADLQSVLQGQASELSTILQQYQTRLGKVEGDVSNIKDEVNQLEKAMTNQKAQLDDVTTRVDDEFSDVRAAIGDVRTSVDDVKEDLTKVKQKLLEAPPGSPKSTPGASISCKNTLQEYLDKEKLPKPKYVRIEGEGANAGQPPFSYRVVLQYKNSLCRPEGGFASKKVAIQKACELALQRLGQSHLTKDPTHFRAELQEYLKKQGQDPDIEVIQDEQGFSAQVRMIGRAEFPQGDTSSTKKEAEQSAAEKALLALGLPLPILVRPRQTSPKHGANASNKVKDDTKTTTVVSRAAISEDNTDYKTVLKGHVKKQKLPAPFYKTQPEGDVFKSTVTFQTRGAYQTTEPAKGKKESEQNAAREAVRMLGISFRDTNYKGALQENVDPSNAPTYYTYKCQEGFVSVVRCKAIIELCSFQVTAPEDPDELQVDVTRKTLLPSGSAVNQVTAAEQRVAKFALDILGLVSCEGTKQTTPMVTSVPETKNLDISNVKAKTTKEDAKVVTSTVAVAPGMNGTVSNPAPAKSVPYTEAKHTDLDGPSSQVEVGREATASKDSLPYKNILQKHVQDQKLPSPRYKDVKGEENTLSTVSFKTRGAYQTKEPAKSKKEAEQNAAKAVLEMLKVKARDANYKGALQEYATKESSSGVPTYFTYRNQDGYISVVRCQAISEPCSFSLVTPEEDTKILQAEDATTPSLSQGDNCEIARQNVAKFAVSVLGILQQSPPGRSSTADTAPEPKGVSKEEKDFNTRAKKENPKGKELESATTKSPGTDKTGTSNRKAPISTAAEPIVVHVAGSRLQDDDKPAQADDSIRNYKAILQQHVQKQRLQLPPPKYHDSNTEEKTFLSTVRFETSGAFQTTEAAPSKKDSEQNAAKSVIDLLEHPSGNGSNYKGILQQYATKLDSNDIPKYQTYSCEGGFKTVVICRAITKTASLEVTSEACNSKKEAQQRAAYRAVELLDIPLQ</sequence>
<protein>
    <submittedName>
        <fullName evidence="9">Uncharacterized protein LOC118428164</fullName>
    </submittedName>
</protein>
<dbReference type="Proteomes" id="UP000001554">
    <property type="component" value="Chromosome 12"/>
</dbReference>
<dbReference type="PANTHER" id="PTHR46031">
    <property type="match status" value="1"/>
</dbReference>
<dbReference type="Gene3D" id="3.30.160.20">
    <property type="match status" value="6"/>
</dbReference>
<accession>A0A9J7M3Z8</accession>
<feature type="region of interest" description="Disordered" evidence="5">
    <location>
        <begin position="629"/>
        <end position="658"/>
    </location>
</feature>
<keyword evidence="2 3" id="KW-0694">RNA-binding</keyword>
<dbReference type="InterPro" id="IPR000727">
    <property type="entry name" value="T_SNARE_dom"/>
</dbReference>
<evidence type="ECO:0000256" key="4">
    <source>
        <dbReference type="SAM" id="Coils"/>
    </source>
</evidence>
<feature type="domain" description="DRBM" evidence="6">
    <location>
        <begin position="672"/>
        <end position="738"/>
    </location>
</feature>
<evidence type="ECO:0000256" key="1">
    <source>
        <dbReference type="ARBA" id="ARBA00022737"/>
    </source>
</evidence>
<feature type="compositionally biased region" description="Polar residues" evidence="5">
    <location>
        <begin position="836"/>
        <end position="846"/>
    </location>
</feature>
<gene>
    <name evidence="9" type="primary">LOC118428164</name>
</gene>
<feature type="compositionally biased region" description="Basic and acidic residues" evidence="5">
    <location>
        <begin position="853"/>
        <end position="876"/>
    </location>
</feature>
<dbReference type="SUPFAM" id="SSF54768">
    <property type="entry name" value="dsRNA-binding domain-like"/>
    <property type="match status" value="6"/>
</dbReference>
<keyword evidence="4" id="KW-0175">Coiled coil</keyword>
<feature type="region of interest" description="Disordered" evidence="5">
    <location>
        <begin position="836"/>
        <end position="902"/>
    </location>
</feature>
<dbReference type="Pfam" id="PF00035">
    <property type="entry name" value="dsrm"/>
    <property type="match status" value="6"/>
</dbReference>
<evidence type="ECO:0000313" key="8">
    <source>
        <dbReference type="Proteomes" id="UP000001554"/>
    </source>
</evidence>
<name>A0A9J7M3Z8_BRAFL</name>